<sequence length="119" mass="11684">MAGTARPHRLALAIAAAIVVAWAAGAGLLLALGTLPPDRSGTVAVLFPPGTGGMAALAAVAAADGVLVRDTILPNVVIADGREPGFVGRLRQAGALAAYPPLDIGFAMIGGCTGLPPPR</sequence>
<accession>A0A3N1LHX0</accession>
<gene>
    <name evidence="1" type="ORF">EDC65_2720</name>
</gene>
<keyword evidence="2" id="KW-1185">Reference proteome</keyword>
<dbReference type="EMBL" id="RJKX01000014">
    <property type="protein sequence ID" value="ROP90860.1"/>
    <property type="molecule type" value="Genomic_DNA"/>
</dbReference>
<dbReference type="OrthoDB" id="7305200at2"/>
<dbReference type="RefSeq" id="WP_123690302.1">
    <property type="nucleotide sequence ID" value="NZ_RJKX01000014.1"/>
</dbReference>
<dbReference type="AlphaFoldDB" id="A0A3N1LHX0"/>
<evidence type="ECO:0000313" key="1">
    <source>
        <dbReference type="EMBL" id="ROP90860.1"/>
    </source>
</evidence>
<organism evidence="1 2">
    <name type="scientific">Stella humosa</name>
    <dbReference type="NCBI Taxonomy" id="94"/>
    <lineage>
        <taxon>Bacteria</taxon>
        <taxon>Pseudomonadati</taxon>
        <taxon>Pseudomonadota</taxon>
        <taxon>Alphaproteobacteria</taxon>
        <taxon>Rhodospirillales</taxon>
        <taxon>Stellaceae</taxon>
        <taxon>Stella</taxon>
    </lineage>
</organism>
<protein>
    <submittedName>
        <fullName evidence="1">Uncharacterized protein</fullName>
    </submittedName>
</protein>
<name>A0A3N1LHX0_9PROT</name>
<dbReference type="Proteomes" id="UP000278222">
    <property type="component" value="Unassembled WGS sequence"/>
</dbReference>
<comment type="caution">
    <text evidence="1">The sequence shown here is derived from an EMBL/GenBank/DDBJ whole genome shotgun (WGS) entry which is preliminary data.</text>
</comment>
<proteinExistence type="predicted"/>
<reference evidence="1 2" key="1">
    <citation type="submission" date="2018-11" db="EMBL/GenBank/DDBJ databases">
        <title>Genomic Encyclopedia of Type Strains, Phase IV (KMG-IV): sequencing the most valuable type-strain genomes for metagenomic binning, comparative biology and taxonomic classification.</title>
        <authorList>
            <person name="Goeker M."/>
        </authorList>
    </citation>
    <scope>NUCLEOTIDE SEQUENCE [LARGE SCALE GENOMIC DNA]</scope>
    <source>
        <strain evidence="1 2">DSM 5900</strain>
    </source>
</reference>
<evidence type="ECO:0000313" key="2">
    <source>
        <dbReference type="Proteomes" id="UP000278222"/>
    </source>
</evidence>